<dbReference type="PANTHER" id="PTHR43734">
    <property type="entry name" value="PHYTOENE DESATURASE"/>
    <property type="match status" value="1"/>
</dbReference>
<dbReference type="InterPro" id="IPR036188">
    <property type="entry name" value="FAD/NAD-bd_sf"/>
</dbReference>
<protein>
    <recommendedName>
        <fullName evidence="2">Amine oxidase domain-containing protein</fullName>
    </recommendedName>
</protein>
<dbReference type="GO" id="GO:0016491">
    <property type="term" value="F:oxidoreductase activity"/>
    <property type="evidence" value="ECO:0007669"/>
    <property type="project" value="InterPro"/>
</dbReference>
<dbReference type="EMBL" id="CAMAPC010000006">
    <property type="protein sequence ID" value="CAH9056920.1"/>
    <property type="molecule type" value="Genomic_DNA"/>
</dbReference>
<dbReference type="SUPFAM" id="SSF51905">
    <property type="entry name" value="FAD/NAD(P)-binding domain"/>
    <property type="match status" value="1"/>
</dbReference>
<dbReference type="Proteomes" id="UP001152467">
    <property type="component" value="Unassembled WGS sequence"/>
</dbReference>
<dbReference type="InterPro" id="IPR002937">
    <property type="entry name" value="Amino_oxidase"/>
</dbReference>
<evidence type="ECO:0000313" key="4">
    <source>
        <dbReference type="Proteomes" id="UP001152467"/>
    </source>
</evidence>
<accession>A0A9W4QXD3</accession>
<comment type="similarity">
    <text evidence="1">Belongs to the carotenoid/retinoid oxidoreductase family.</text>
</comment>
<keyword evidence="4" id="KW-1185">Reference proteome</keyword>
<dbReference type="Gene3D" id="3.50.50.60">
    <property type="entry name" value="FAD/NAD(P)-binding domain"/>
    <property type="match status" value="1"/>
</dbReference>
<dbReference type="RefSeq" id="WP_261626278.1">
    <property type="nucleotide sequence ID" value="NZ_CAMAPC010000006.1"/>
</dbReference>
<reference evidence="3" key="1">
    <citation type="submission" date="2022-07" db="EMBL/GenBank/DDBJ databases">
        <authorList>
            <person name="Criscuolo A."/>
        </authorList>
    </citation>
    <scope>NUCLEOTIDE SEQUENCE</scope>
    <source>
        <strain evidence="3">CIP111854</strain>
    </source>
</reference>
<evidence type="ECO:0000259" key="2">
    <source>
        <dbReference type="Pfam" id="PF01593"/>
    </source>
</evidence>
<sequence length="454" mass="51196">MTRCIVIGGGITGLFSAILASKYFDNVTLIENAPKCGGLLQSWQDESGNFFDLGTHILSETSNQQINDILFKGIYENPQDWHQFEVMKVSSSFNSARYDTGQFVPLHYLDEGDYEKALLQLLNAKGLPIEQADNLEQFAIENYGLIVTDKIFRPIMLKLQNAELKDLHPSVHYIFGLSRFIPGSVELARELKKSPCYDAKLAFATYYDGVSDVPKYYPKRGGVELWIDYLVEQATELGVEIQTSQCVTNVAFSDSKITDVILGNGEQLSCDHIIWTIPPVFALKLLDWPLANIPVRFCPTSLHHFVLDKPFIDKNFYSNVYDINSIPFRVTFYPNITNDNVVGPYNCTVEVLGEFDLTEQALNDQIILELKSLGYIEQGASVVRVSSTKLAMGFPQFSNAFVNERIRQIDALEAGVKNMTLLGKASKKEFFIYSVLQEAYEQLTYKFDDSLTSS</sequence>
<dbReference type="AlphaFoldDB" id="A0A9W4QXD3"/>
<evidence type="ECO:0000313" key="3">
    <source>
        <dbReference type="EMBL" id="CAH9056920.1"/>
    </source>
</evidence>
<gene>
    <name evidence="3" type="ORF">PSECIP111854_01891</name>
</gene>
<feature type="domain" description="Amine oxidase" evidence="2">
    <location>
        <begin position="19"/>
        <end position="313"/>
    </location>
</feature>
<comment type="caution">
    <text evidence="3">The sequence shown here is derived from an EMBL/GenBank/DDBJ whole genome shotgun (WGS) entry which is preliminary data.</text>
</comment>
<dbReference type="PANTHER" id="PTHR43734:SF1">
    <property type="entry name" value="PHYTOENE DESATURASE"/>
    <property type="match status" value="1"/>
</dbReference>
<proteinExistence type="inferred from homology"/>
<evidence type="ECO:0000256" key="1">
    <source>
        <dbReference type="ARBA" id="ARBA00006046"/>
    </source>
</evidence>
<organism evidence="3 4">
    <name type="scientific">Pseudoalteromonas holothuriae</name>
    <dbReference type="NCBI Taxonomy" id="2963714"/>
    <lineage>
        <taxon>Bacteria</taxon>
        <taxon>Pseudomonadati</taxon>
        <taxon>Pseudomonadota</taxon>
        <taxon>Gammaproteobacteria</taxon>
        <taxon>Alteromonadales</taxon>
        <taxon>Pseudoalteromonadaceae</taxon>
        <taxon>Pseudoalteromonas</taxon>
    </lineage>
</organism>
<dbReference type="Pfam" id="PF01593">
    <property type="entry name" value="Amino_oxidase"/>
    <property type="match status" value="1"/>
</dbReference>
<name>A0A9W4QXD3_9GAMM</name>